<keyword evidence="6 8" id="KW-0472">Membrane</keyword>
<dbReference type="GO" id="GO:0022857">
    <property type="term" value="F:transmembrane transporter activity"/>
    <property type="evidence" value="ECO:0007669"/>
    <property type="project" value="InterPro"/>
</dbReference>
<keyword evidence="3" id="KW-1003">Cell membrane</keyword>
<evidence type="ECO:0000256" key="4">
    <source>
        <dbReference type="ARBA" id="ARBA00022692"/>
    </source>
</evidence>
<feature type="transmembrane region" description="Helical" evidence="8">
    <location>
        <begin position="59"/>
        <end position="78"/>
    </location>
</feature>
<dbReference type="InterPro" id="IPR000390">
    <property type="entry name" value="Small_drug/metabolite_transptr"/>
</dbReference>
<dbReference type="FunFam" id="1.10.3730.20:FF:000001">
    <property type="entry name" value="Quaternary ammonium compound resistance transporter SugE"/>
    <property type="match status" value="1"/>
</dbReference>
<dbReference type="RefSeq" id="WP_166394948.1">
    <property type="nucleotide sequence ID" value="NZ_CP045121.1"/>
</dbReference>
<evidence type="ECO:0000256" key="2">
    <source>
        <dbReference type="ARBA" id="ARBA00022448"/>
    </source>
</evidence>
<proteinExistence type="inferred from homology"/>
<evidence type="ECO:0000313" key="9">
    <source>
        <dbReference type="EMBL" id="QIN77280.1"/>
    </source>
</evidence>
<dbReference type="Gene3D" id="1.10.3730.20">
    <property type="match status" value="1"/>
</dbReference>
<keyword evidence="2" id="KW-0813">Transport</keyword>
<dbReference type="AlphaFoldDB" id="A0A6G8PS68"/>
<comment type="subcellular location">
    <subcellularLocation>
        <location evidence="1 7">Cell membrane</location>
        <topology evidence="1 7">Multi-pass membrane protein</topology>
    </subcellularLocation>
</comment>
<gene>
    <name evidence="9" type="ORF">GBA65_00735</name>
</gene>
<reference evidence="9 10" key="1">
    <citation type="submission" date="2019-10" db="EMBL/GenBank/DDBJ databases">
        <title>Rubrobacter sp nov SCSIO 52915 isolated from a deep-sea sediment in the South China Sea.</title>
        <authorList>
            <person name="Chen R.W."/>
        </authorList>
    </citation>
    <scope>NUCLEOTIDE SEQUENCE [LARGE SCALE GENOMIC DNA]</scope>
    <source>
        <strain evidence="9 10">SCSIO 52915</strain>
    </source>
</reference>
<evidence type="ECO:0000313" key="10">
    <source>
        <dbReference type="Proteomes" id="UP000502706"/>
    </source>
</evidence>
<comment type="similarity">
    <text evidence="7">Belongs to the drug/metabolite transporter (DMT) superfamily. Small multidrug resistance (SMR) (TC 2.A.7.1) family.</text>
</comment>
<sequence>MAWVYLVIAGFFEIGLALGLKYSEGFSRLWPTVGMAVSGGISFYLLSIAMKSLPVGTAYAVWTGIGAAGTVVLGILFLKESSDLVRLISITLIVVGVVGLRFSSPA</sequence>
<feature type="transmembrane region" description="Helical" evidence="8">
    <location>
        <begin position="29"/>
        <end position="47"/>
    </location>
</feature>
<name>A0A6G8PS68_9ACTN</name>
<evidence type="ECO:0000256" key="5">
    <source>
        <dbReference type="ARBA" id="ARBA00022989"/>
    </source>
</evidence>
<dbReference type="InterPro" id="IPR037185">
    <property type="entry name" value="EmrE-like"/>
</dbReference>
<evidence type="ECO:0000256" key="1">
    <source>
        <dbReference type="ARBA" id="ARBA00004651"/>
    </source>
</evidence>
<dbReference type="SUPFAM" id="SSF103481">
    <property type="entry name" value="Multidrug resistance efflux transporter EmrE"/>
    <property type="match status" value="1"/>
</dbReference>
<dbReference type="InterPro" id="IPR045324">
    <property type="entry name" value="Small_multidrug_res"/>
</dbReference>
<evidence type="ECO:0000256" key="8">
    <source>
        <dbReference type="SAM" id="Phobius"/>
    </source>
</evidence>
<evidence type="ECO:0000256" key="3">
    <source>
        <dbReference type="ARBA" id="ARBA00022475"/>
    </source>
</evidence>
<protein>
    <submittedName>
        <fullName evidence="9">QacE family quaternary ammonium compound efflux SMR transporter</fullName>
    </submittedName>
</protein>
<dbReference type="PANTHER" id="PTHR30561">
    <property type="entry name" value="SMR FAMILY PROTON-DEPENDENT DRUG EFFLUX TRANSPORTER SUGE"/>
    <property type="match status" value="1"/>
</dbReference>
<evidence type="ECO:0000256" key="7">
    <source>
        <dbReference type="RuleBase" id="RU003942"/>
    </source>
</evidence>
<dbReference type="Pfam" id="PF00893">
    <property type="entry name" value="Multi_Drug_Res"/>
    <property type="match status" value="1"/>
</dbReference>
<dbReference type="KEGG" id="rmar:GBA65_00735"/>
<dbReference type="EMBL" id="CP045121">
    <property type="protein sequence ID" value="QIN77280.1"/>
    <property type="molecule type" value="Genomic_DNA"/>
</dbReference>
<accession>A0A6G8PS68</accession>
<evidence type="ECO:0000256" key="6">
    <source>
        <dbReference type="ARBA" id="ARBA00023136"/>
    </source>
</evidence>
<feature type="transmembrane region" description="Helical" evidence="8">
    <location>
        <begin position="84"/>
        <end position="102"/>
    </location>
</feature>
<dbReference type="Proteomes" id="UP000502706">
    <property type="component" value="Chromosome"/>
</dbReference>
<keyword evidence="4 7" id="KW-0812">Transmembrane</keyword>
<keyword evidence="5 8" id="KW-1133">Transmembrane helix</keyword>
<keyword evidence="10" id="KW-1185">Reference proteome</keyword>
<organism evidence="9 10">
    <name type="scientific">Rubrobacter marinus</name>
    <dbReference type="NCBI Taxonomy" id="2653852"/>
    <lineage>
        <taxon>Bacteria</taxon>
        <taxon>Bacillati</taxon>
        <taxon>Actinomycetota</taxon>
        <taxon>Rubrobacteria</taxon>
        <taxon>Rubrobacterales</taxon>
        <taxon>Rubrobacteraceae</taxon>
        <taxon>Rubrobacter</taxon>
    </lineage>
</organism>
<dbReference type="PANTHER" id="PTHR30561:SF0">
    <property type="entry name" value="GUANIDINIUM EXPORTER"/>
    <property type="match status" value="1"/>
</dbReference>
<dbReference type="GO" id="GO:0005886">
    <property type="term" value="C:plasma membrane"/>
    <property type="evidence" value="ECO:0007669"/>
    <property type="project" value="UniProtKB-SubCell"/>
</dbReference>